<evidence type="ECO:0000313" key="2">
    <source>
        <dbReference type="EMBL" id="SVB90543.1"/>
    </source>
</evidence>
<feature type="transmembrane region" description="Helical" evidence="1">
    <location>
        <begin position="12"/>
        <end position="29"/>
    </location>
</feature>
<keyword evidence="1" id="KW-1133">Transmembrane helix</keyword>
<protein>
    <submittedName>
        <fullName evidence="2">Uncharacterized protein</fullName>
    </submittedName>
</protein>
<evidence type="ECO:0000256" key="1">
    <source>
        <dbReference type="SAM" id="Phobius"/>
    </source>
</evidence>
<gene>
    <name evidence="2" type="ORF">METZ01_LOCUS243397</name>
</gene>
<proteinExistence type="predicted"/>
<organism evidence="2">
    <name type="scientific">marine metagenome</name>
    <dbReference type="NCBI Taxonomy" id="408172"/>
    <lineage>
        <taxon>unclassified sequences</taxon>
        <taxon>metagenomes</taxon>
        <taxon>ecological metagenomes</taxon>
    </lineage>
</organism>
<keyword evidence="1" id="KW-0472">Membrane</keyword>
<sequence>MNMKKVSLDVWIQLFGMISVLGGSVFVGMEMQLSQRIAIAGQVQARTQSSIWVHFNRRKTQ</sequence>
<keyword evidence="1" id="KW-0812">Transmembrane</keyword>
<name>A0A382HV94_9ZZZZ</name>
<reference evidence="2" key="1">
    <citation type="submission" date="2018-05" db="EMBL/GenBank/DDBJ databases">
        <authorList>
            <person name="Lanie J.A."/>
            <person name="Ng W.-L."/>
            <person name="Kazmierczak K.M."/>
            <person name="Andrzejewski T.M."/>
            <person name="Davidsen T.M."/>
            <person name="Wayne K.J."/>
            <person name="Tettelin H."/>
            <person name="Glass J.I."/>
            <person name="Rusch D."/>
            <person name="Podicherti R."/>
            <person name="Tsui H.-C.T."/>
            <person name="Winkler M.E."/>
        </authorList>
    </citation>
    <scope>NUCLEOTIDE SEQUENCE</scope>
</reference>
<accession>A0A382HV94</accession>
<dbReference type="AlphaFoldDB" id="A0A382HV94"/>
<dbReference type="EMBL" id="UINC01063183">
    <property type="protein sequence ID" value="SVB90543.1"/>
    <property type="molecule type" value="Genomic_DNA"/>
</dbReference>